<name>A0A6S6R233_9FIRM</name>
<dbReference type="KEGG" id="acel:acsn021_11640"/>
<dbReference type="PROSITE" id="PS50943">
    <property type="entry name" value="HTH_CROC1"/>
    <property type="match status" value="1"/>
</dbReference>
<dbReference type="EMBL" id="AP023367">
    <property type="protein sequence ID" value="BCJ93595.1"/>
    <property type="molecule type" value="Genomic_DNA"/>
</dbReference>
<protein>
    <recommendedName>
        <fullName evidence="1">HTH cro/C1-type domain-containing protein</fullName>
    </recommendedName>
</protein>
<dbReference type="GO" id="GO:0003677">
    <property type="term" value="F:DNA binding"/>
    <property type="evidence" value="ECO:0007669"/>
    <property type="project" value="InterPro"/>
</dbReference>
<evidence type="ECO:0000259" key="1">
    <source>
        <dbReference type="PROSITE" id="PS50943"/>
    </source>
</evidence>
<proteinExistence type="predicted"/>
<evidence type="ECO:0000313" key="3">
    <source>
        <dbReference type="Proteomes" id="UP000515561"/>
    </source>
</evidence>
<feature type="domain" description="HTH cro/C1-type" evidence="1">
    <location>
        <begin position="8"/>
        <end position="62"/>
    </location>
</feature>
<sequence length="166" mass="19574">MTNMNSRIQELRKTMRLTQDQFAKIIGTDKKTIYQIENNRALVSDLLIQAICKKLRIDINWLKYGIETEEFHNLQDGSAAKIKSDLTNIILAIDDTILHQLIYTISNMFRLIQYDKPHPFRPENIEDILLSYKNELESEKKEITYIVLPNIDDIKNNTFFTPRLKE</sequence>
<dbReference type="CDD" id="cd00093">
    <property type="entry name" value="HTH_XRE"/>
    <property type="match status" value="1"/>
</dbReference>
<dbReference type="InterPro" id="IPR001387">
    <property type="entry name" value="Cro/C1-type_HTH"/>
</dbReference>
<dbReference type="InterPro" id="IPR010982">
    <property type="entry name" value="Lambda_DNA-bd_dom_sf"/>
</dbReference>
<gene>
    <name evidence="2" type="ORF">acsn021_11640</name>
</gene>
<dbReference type="Proteomes" id="UP000515561">
    <property type="component" value="Chromosome"/>
</dbReference>
<evidence type="ECO:0000313" key="2">
    <source>
        <dbReference type="EMBL" id="BCJ93595.1"/>
    </source>
</evidence>
<dbReference type="Pfam" id="PF01381">
    <property type="entry name" value="HTH_3"/>
    <property type="match status" value="1"/>
</dbReference>
<dbReference type="SUPFAM" id="SSF47413">
    <property type="entry name" value="lambda repressor-like DNA-binding domains"/>
    <property type="match status" value="1"/>
</dbReference>
<dbReference type="Gene3D" id="1.10.260.40">
    <property type="entry name" value="lambda repressor-like DNA-binding domains"/>
    <property type="match status" value="1"/>
</dbReference>
<dbReference type="AlphaFoldDB" id="A0A6S6R233"/>
<keyword evidence="3" id="KW-1185">Reference proteome</keyword>
<dbReference type="SMART" id="SM00530">
    <property type="entry name" value="HTH_XRE"/>
    <property type="match status" value="1"/>
</dbReference>
<organism evidence="2 3">
    <name type="scientific">Anaerocolumna cellulosilytica</name>
    <dbReference type="NCBI Taxonomy" id="433286"/>
    <lineage>
        <taxon>Bacteria</taxon>
        <taxon>Bacillati</taxon>
        <taxon>Bacillota</taxon>
        <taxon>Clostridia</taxon>
        <taxon>Lachnospirales</taxon>
        <taxon>Lachnospiraceae</taxon>
        <taxon>Anaerocolumna</taxon>
    </lineage>
</organism>
<accession>A0A6S6R233</accession>
<reference evidence="2 3" key="1">
    <citation type="journal article" date="2016" name="Int. J. Syst. Evol. Microbiol.">
        <title>Descriptions of Anaerotaenia torta gen. nov., sp. nov. and Anaerocolumna cellulosilytica gen. nov., sp. nov. isolated from a methanogenic reactor of cattle waste.</title>
        <authorList>
            <person name="Uek A."/>
            <person name="Ohtaki Y."/>
            <person name="Kaku N."/>
            <person name="Ueki K."/>
        </authorList>
    </citation>
    <scope>NUCLEOTIDE SEQUENCE [LARGE SCALE GENOMIC DNA]</scope>
    <source>
        <strain evidence="2 3">SN021</strain>
    </source>
</reference>